<keyword evidence="1" id="KW-0472">Membrane</keyword>
<organism evidence="2 3">
    <name type="scientific">Dendrobium chrysotoxum</name>
    <name type="common">Orchid</name>
    <dbReference type="NCBI Taxonomy" id="161865"/>
    <lineage>
        <taxon>Eukaryota</taxon>
        <taxon>Viridiplantae</taxon>
        <taxon>Streptophyta</taxon>
        <taxon>Embryophyta</taxon>
        <taxon>Tracheophyta</taxon>
        <taxon>Spermatophyta</taxon>
        <taxon>Magnoliopsida</taxon>
        <taxon>Liliopsida</taxon>
        <taxon>Asparagales</taxon>
        <taxon>Orchidaceae</taxon>
        <taxon>Epidendroideae</taxon>
        <taxon>Malaxideae</taxon>
        <taxon>Dendrobiinae</taxon>
        <taxon>Dendrobium</taxon>
    </lineage>
</organism>
<sequence>MEMLRLRLILLFYLISFSFFSMSITNDSVSVPASLDAISQTQDKGYTVHGEIMLFVIVSIFAIFLLCLLFYVYLRRFRRRRKEEFEDDVMGGLHMREKSTTAVGSVNFAALDQ</sequence>
<gene>
    <name evidence="2" type="ORF">IEQ34_008493</name>
</gene>
<evidence type="ECO:0000313" key="2">
    <source>
        <dbReference type="EMBL" id="KAH0460918.1"/>
    </source>
</evidence>
<evidence type="ECO:0000256" key="1">
    <source>
        <dbReference type="SAM" id="Phobius"/>
    </source>
</evidence>
<comment type="caution">
    <text evidence="2">The sequence shown here is derived from an EMBL/GenBank/DDBJ whole genome shotgun (WGS) entry which is preliminary data.</text>
</comment>
<dbReference type="AlphaFoldDB" id="A0AAV7GZ32"/>
<evidence type="ECO:0000313" key="3">
    <source>
        <dbReference type="Proteomes" id="UP000775213"/>
    </source>
</evidence>
<proteinExistence type="predicted"/>
<protein>
    <submittedName>
        <fullName evidence="2">Uncharacterized protein</fullName>
    </submittedName>
</protein>
<dbReference type="Proteomes" id="UP000775213">
    <property type="component" value="Unassembled WGS sequence"/>
</dbReference>
<keyword evidence="1" id="KW-1133">Transmembrane helix</keyword>
<dbReference type="EMBL" id="JAGFBR010000009">
    <property type="protein sequence ID" value="KAH0460918.1"/>
    <property type="molecule type" value="Genomic_DNA"/>
</dbReference>
<keyword evidence="1" id="KW-0812">Transmembrane</keyword>
<name>A0AAV7GZ32_DENCH</name>
<feature type="transmembrane region" description="Helical" evidence="1">
    <location>
        <begin position="53"/>
        <end position="74"/>
    </location>
</feature>
<keyword evidence="3" id="KW-1185">Reference proteome</keyword>
<accession>A0AAV7GZ32</accession>
<reference evidence="2 3" key="1">
    <citation type="journal article" date="2021" name="Hortic Res">
        <title>Chromosome-scale assembly of the Dendrobium chrysotoxum genome enhances the understanding of orchid evolution.</title>
        <authorList>
            <person name="Zhang Y."/>
            <person name="Zhang G.Q."/>
            <person name="Zhang D."/>
            <person name="Liu X.D."/>
            <person name="Xu X.Y."/>
            <person name="Sun W.H."/>
            <person name="Yu X."/>
            <person name="Zhu X."/>
            <person name="Wang Z.W."/>
            <person name="Zhao X."/>
            <person name="Zhong W.Y."/>
            <person name="Chen H."/>
            <person name="Yin W.L."/>
            <person name="Huang T."/>
            <person name="Niu S.C."/>
            <person name="Liu Z.J."/>
        </authorList>
    </citation>
    <scope>NUCLEOTIDE SEQUENCE [LARGE SCALE GENOMIC DNA]</scope>
    <source>
        <strain evidence="2">Lindl</strain>
    </source>
</reference>